<feature type="non-terminal residue" evidence="3">
    <location>
        <position position="147"/>
    </location>
</feature>
<dbReference type="GO" id="GO:0005634">
    <property type="term" value="C:nucleus"/>
    <property type="evidence" value="ECO:0007669"/>
    <property type="project" value="TreeGrafter"/>
</dbReference>
<evidence type="ECO:0000313" key="3">
    <source>
        <dbReference type="RefSeq" id="XP_008483369.2"/>
    </source>
</evidence>
<gene>
    <name evidence="3" type="primary">LOC103520053</name>
</gene>
<dbReference type="Pfam" id="PF25416">
    <property type="entry name" value="GRHL1_C"/>
    <property type="match status" value="1"/>
</dbReference>
<evidence type="ECO:0000313" key="2">
    <source>
        <dbReference type="Proteomes" id="UP000079169"/>
    </source>
</evidence>
<dbReference type="GO" id="GO:0000978">
    <property type="term" value="F:RNA polymerase II cis-regulatory region sequence-specific DNA binding"/>
    <property type="evidence" value="ECO:0007669"/>
    <property type="project" value="TreeGrafter"/>
</dbReference>
<evidence type="ECO:0000259" key="1">
    <source>
        <dbReference type="Pfam" id="PF25416"/>
    </source>
</evidence>
<protein>
    <submittedName>
        <fullName evidence="3">Protein grainyhead-like</fullName>
    </submittedName>
</protein>
<dbReference type="GO" id="GO:0001228">
    <property type="term" value="F:DNA-binding transcription activator activity, RNA polymerase II-specific"/>
    <property type="evidence" value="ECO:0007669"/>
    <property type="project" value="TreeGrafter"/>
</dbReference>
<reference evidence="3" key="1">
    <citation type="submission" date="2025-08" db="UniProtKB">
        <authorList>
            <consortium name="RefSeq"/>
        </authorList>
    </citation>
    <scope>IDENTIFICATION</scope>
</reference>
<dbReference type="InterPro" id="IPR057520">
    <property type="entry name" value="GRHL1/CP2_C"/>
</dbReference>
<dbReference type="GeneID" id="103520053"/>
<keyword evidence="2" id="KW-1185">Reference proteome</keyword>
<dbReference type="STRING" id="121845.A0A1S3DJU1"/>
<organism evidence="2 3">
    <name type="scientific">Diaphorina citri</name>
    <name type="common">Asian citrus psyllid</name>
    <dbReference type="NCBI Taxonomy" id="121845"/>
    <lineage>
        <taxon>Eukaryota</taxon>
        <taxon>Metazoa</taxon>
        <taxon>Ecdysozoa</taxon>
        <taxon>Arthropoda</taxon>
        <taxon>Hexapoda</taxon>
        <taxon>Insecta</taxon>
        <taxon>Pterygota</taxon>
        <taxon>Neoptera</taxon>
        <taxon>Paraneoptera</taxon>
        <taxon>Hemiptera</taxon>
        <taxon>Sternorrhyncha</taxon>
        <taxon>Psylloidea</taxon>
        <taxon>Psyllidae</taxon>
        <taxon>Diaphorininae</taxon>
        <taxon>Diaphorina</taxon>
    </lineage>
</organism>
<sequence>MTATGRKKMDELYHPPCERSEFYTMADTTKPPVLFSPAEDIDKLNKVSDKKELEQVGLTTDGTVFSSLPLKRPKLMPPLNERVIDKKELEQVGLTTDGTVFSSLPLKRPKLMPPLNERVMLYVRQESDEIYTPLHVSPPTTQGLLNA</sequence>
<dbReference type="InterPro" id="IPR040167">
    <property type="entry name" value="TF_CP2-like"/>
</dbReference>
<feature type="domain" description="GRHL1/CP2 C-terminal" evidence="1">
    <location>
        <begin position="117"/>
        <end position="147"/>
    </location>
</feature>
<accession>A0A1S3DJU1</accession>
<dbReference type="PaxDb" id="121845-A0A1S3DJU1"/>
<dbReference type="PANTHER" id="PTHR11037:SF20">
    <property type="entry name" value="PROTEIN GRAINYHEAD"/>
    <property type="match status" value="1"/>
</dbReference>
<dbReference type="RefSeq" id="XP_008483369.2">
    <property type="nucleotide sequence ID" value="XM_008485147.2"/>
</dbReference>
<dbReference type="KEGG" id="dci:103520053"/>
<dbReference type="AlphaFoldDB" id="A0A1S3DJU1"/>
<dbReference type="PANTHER" id="PTHR11037">
    <property type="entry name" value="TRANSCRIPTION FACTOR CP2"/>
    <property type="match status" value="1"/>
</dbReference>
<dbReference type="OMA" id="CERVMIY"/>
<name>A0A1S3DJU1_DIACI</name>
<dbReference type="Proteomes" id="UP000079169">
    <property type="component" value="Unplaced"/>
</dbReference>
<proteinExistence type="predicted"/>